<accession>A0A0D0DW44</accession>
<evidence type="ECO:0000313" key="2">
    <source>
        <dbReference type="Proteomes" id="UP000054538"/>
    </source>
</evidence>
<dbReference type="AlphaFoldDB" id="A0A0D0DW44"/>
<reference evidence="2" key="2">
    <citation type="submission" date="2015-01" db="EMBL/GenBank/DDBJ databases">
        <title>Evolutionary Origins and Diversification of the Mycorrhizal Mutualists.</title>
        <authorList>
            <consortium name="DOE Joint Genome Institute"/>
            <consortium name="Mycorrhizal Genomics Consortium"/>
            <person name="Kohler A."/>
            <person name="Kuo A."/>
            <person name="Nagy L.G."/>
            <person name="Floudas D."/>
            <person name="Copeland A."/>
            <person name="Barry K.W."/>
            <person name="Cichocki N."/>
            <person name="Veneault-Fourrey C."/>
            <person name="LaButti K."/>
            <person name="Lindquist E.A."/>
            <person name="Lipzen A."/>
            <person name="Lundell T."/>
            <person name="Morin E."/>
            <person name="Murat C."/>
            <person name="Riley R."/>
            <person name="Ohm R."/>
            <person name="Sun H."/>
            <person name="Tunlid A."/>
            <person name="Henrissat B."/>
            <person name="Grigoriev I.V."/>
            <person name="Hibbett D.S."/>
            <person name="Martin F."/>
        </authorList>
    </citation>
    <scope>NUCLEOTIDE SEQUENCE [LARGE SCALE GENOMIC DNA]</scope>
    <source>
        <strain evidence="2">Ve08.2h10</strain>
    </source>
</reference>
<dbReference type="InParanoid" id="A0A0D0DW44"/>
<evidence type="ECO:0000313" key="1">
    <source>
        <dbReference type="EMBL" id="KIK99393.1"/>
    </source>
</evidence>
<organism evidence="1 2">
    <name type="scientific">Paxillus rubicundulus Ve08.2h10</name>
    <dbReference type="NCBI Taxonomy" id="930991"/>
    <lineage>
        <taxon>Eukaryota</taxon>
        <taxon>Fungi</taxon>
        <taxon>Dikarya</taxon>
        <taxon>Basidiomycota</taxon>
        <taxon>Agaricomycotina</taxon>
        <taxon>Agaricomycetes</taxon>
        <taxon>Agaricomycetidae</taxon>
        <taxon>Boletales</taxon>
        <taxon>Paxilineae</taxon>
        <taxon>Paxillaceae</taxon>
        <taxon>Paxillus</taxon>
    </lineage>
</organism>
<sequence length="77" mass="8795">MIHHHRILHKNDACEHFVPFAATLSVQQPQPPHAMIYPLETSARQQDVWFFQDTNHVPCPTQAIPPTLPPCSTTRCL</sequence>
<dbReference type="Proteomes" id="UP000054538">
    <property type="component" value="Unassembled WGS sequence"/>
</dbReference>
<reference evidence="1 2" key="1">
    <citation type="submission" date="2014-04" db="EMBL/GenBank/DDBJ databases">
        <authorList>
            <consortium name="DOE Joint Genome Institute"/>
            <person name="Kuo A."/>
            <person name="Kohler A."/>
            <person name="Jargeat P."/>
            <person name="Nagy L.G."/>
            <person name="Floudas D."/>
            <person name="Copeland A."/>
            <person name="Barry K.W."/>
            <person name="Cichocki N."/>
            <person name="Veneault-Fourrey C."/>
            <person name="LaButti K."/>
            <person name="Lindquist E.A."/>
            <person name="Lipzen A."/>
            <person name="Lundell T."/>
            <person name="Morin E."/>
            <person name="Murat C."/>
            <person name="Sun H."/>
            <person name="Tunlid A."/>
            <person name="Henrissat B."/>
            <person name="Grigoriev I.V."/>
            <person name="Hibbett D.S."/>
            <person name="Martin F."/>
            <person name="Nordberg H.P."/>
            <person name="Cantor M.N."/>
            <person name="Hua S.X."/>
        </authorList>
    </citation>
    <scope>NUCLEOTIDE SEQUENCE [LARGE SCALE GENOMIC DNA]</scope>
    <source>
        <strain evidence="1 2">Ve08.2h10</strain>
    </source>
</reference>
<proteinExistence type="predicted"/>
<gene>
    <name evidence="1" type="ORF">PAXRUDRAFT_533160</name>
</gene>
<dbReference type="EMBL" id="KN824861">
    <property type="protein sequence ID" value="KIK99393.1"/>
    <property type="molecule type" value="Genomic_DNA"/>
</dbReference>
<name>A0A0D0DW44_9AGAM</name>
<dbReference type="HOGENOM" id="CLU_2638785_0_0_1"/>
<keyword evidence="2" id="KW-1185">Reference proteome</keyword>
<protein>
    <submittedName>
        <fullName evidence="1">Unplaced genomic scaffold scaffold_39, whole genome shotgun sequence</fullName>
    </submittedName>
</protein>